<organism evidence="1 2">
    <name type="scientific">Viridibacillus soli</name>
    <dbReference type="NCBI Taxonomy" id="2798301"/>
    <lineage>
        <taxon>Bacteria</taxon>
        <taxon>Bacillati</taxon>
        <taxon>Bacillota</taxon>
        <taxon>Bacilli</taxon>
        <taxon>Bacillales</taxon>
        <taxon>Caryophanaceae</taxon>
        <taxon>Viridibacillus</taxon>
    </lineage>
</organism>
<evidence type="ECO:0000313" key="1">
    <source>
        <dbReference type="EMBL" id="MBK3495008.1"/>
    </source>
</evidence>
<dbReference type="RefSeq" id="WP_200748786.1">
    <property type="nucleotide sequence ID" value="NZ_JAEOAH010000008.1"/>
</dbReference>
<sequence length="60" mass="6792">MTEYNNVDIGVGYSFVTFKINLKMGKISKVKKNMQKAQITQMCIKTGRSIGNNVLTQHLK</sequence>
<accession>A0ABS1H6G9</accession>
<evidence type="ECO:0008006" key="3">
    <source>
        <dbReference type="Google" id="ProtNLM"/>
    </source>
</evidence>
<gene>
    <name evidence="1" type="ORF">JFL43_09070</name>
</gene>
<evidence type="ECO:0000313" key="2">
    <source>
        <dbReference type="Proteomes" id="UP000618943"/>
    </source>
</evidence>
<reference evidence="1 2" key="1">
    <citation type="submission" date="2020-12" db="EMBL/GenBank/DDBJ databases">
        <title>YIM B01967 draft genome.</title>
        <authorList>
            <person name="Yan X."/>
        </authorList>
    </citation>
    <scope>NUCLEOTIDE SEQUENCE [LARGE SCALE GENOMIC DNA]</scope>
    <source>
        <strain evidence="1 2">YIM B01967</strain>
    </source>
</reference>
<protein>
    <recommendedName>
        <fullName evidence="3">Transposase</fullName>
    </recommendedName>
</protein>
<keyword evidence="2" id="KW-1185">Reference proteome</keyword>
<comment type="caution">
    <text evidence="1">The sequence shown here is derived from an EMBL/GenBank/DDBJ whole genome shotgun (WGS) entry which is preliminary data.</text>
</comment>
<dbReference type="Proteomes" id="UP000618943">
    <property type="component" value="Unassembled WGS sequence"/>
</dbReference>
<dbReference type="EMBL" id="JAEOAH010000008">
    <property type="protein sequence ID" value="MBK3495008.1"/>
    <property type="molecule type" value="Genomic_DNA"/>
</dbReference>
<name>A0ABS1H6G9_9BACL</name>
<proteinExistence type="predicted"/>